<dbReference type="PANTHER" id="PTHR43272:SF83">
    <property type="entry name" value="ACYL-COA SYNTHETASE LONG-CHAIN, ISOFORM J"/>
    <property type="match status" value="1"/>
</dbReference>
<dbReference type="HOGENOM" id="CLU_000022_45_2_1"/>
<dbReference type="EnsemblProtists" id="EOD21431">
    <property type="protein sequence ID" value="EOD21431"/>
    <property type="gene ID" value="EMIHUDRAFT_74898"/>
</dbReference>
<comment type="catalytic activity">
    <reaction evidence="5">
        <text>a long-chain fatty acid + ATP + CoA = a long-chain fatty acyl-CoA + AMP + diphosphate</text>
        <dbReference type="Rhea" id="RHEA:15421"/>
        <dbReference type="ChEBI" id="CHEBI:30616"/>
        <dbReference type="ChEBI" id="CHEBI:33019"/>
        <dbReference type="ChEBI" id="CHEBI:57287"/>
        <dbReference type="ChEBI" id="CHEBI:57560"/>
        <dbReference type="ChEBI" id="CHEBI:83139"/>
        <dbReference type="ChEBI" id="CHEBI:456215"/>
        <dbReference type="EC" id="6.2.1.3"/>
    </reaction>
    <physiologicalReaction direction="left-to-right" evidence="5">
        <dbReference type="Rhea" id="RHEA:15422"/>
    </physiologicalReaction>
</comment>
<dbReference type="Gene3D" id="3.40.50.12780">
    <property type="entry name" value="N-terminal domain of ligase-like"/>
    <property type="match status" value="1"/>
</dbReference>
<dbReference type="SUPFAM" id="SSF56801">
    <property type="entry name" value="Acetyl-CoA synthetase-like"/>
    <property type="match status" value="1"/>
</dbReference>
<evidence type="ECO:0000313" key="8">
    <source>
        <dbReference type="Proteomes" id="UP000013827"/>
    </source>
</evidence>
<sequence>MQYGTVDASGVLWKSTSVGKFSEPESETTWESFSKAAAKYKENDCVGERAIVSHTVTDKGFDKFELGEYSFISYSAWYARCEALGSGLASLPELSHNCKVVIYADTQMLWMQSAFASWRQGYVVGTIYATLGEEGALYGINQSGCALLKILGNIASKCTVLKRVVVFRSEDCEGATVEKIKAAGIEVSSLTELEEKGKASPKPATPASGTDTAVLMYTSGTTGNPKGVLLSHKAINVLVSATRSPTGALGAFVKPGYRYMAYLPLAHIMELAVEIALLSAGYTIGYGSTGTFIPTAPKMLHANQKGDAQASALQPDILVAAPAVLDKIIDGGLTAARPSQLFGALRSDWASIGGLESGKSNFDNGGWGASGCVAPFFFKKKVASLLGGKVKLVITGSAPLGVEVQKFVQTVFACPVRQGYGLTETVAGTCITDPTDNGTSVVGPPQECACIMLRDWPEGNYQNADLNNPDIGMRRGEVLIGGPMIADGYFVNPTIPDPELEAKNKEEFVTYDGIRYFCTGDVGQFTSQGNLMIIDRKKDLVKLQMGEYVALSKVENALKASSYVALPMVFATSDKSYCIALICPSPGLKSLGQGSWAELCKSPEVIKKVLADVQAVCKKAKLAKFETPSKVILIEEEWTPDNEMLTAVNKLKRKEIEKKHKAEIAAVYT</sequence>
<reference evidence="7" key="2">
    <citation type="submission" date="2024-10" db="UniProtKB">
        <authorList>
            <consortium name="EnsemblProtists"/>
        </authorList>
    </citation>
    <scope>IDENTIFICATION</scope>
</reference>
<organism evidence="7 8">
    <name type="scientific">Emiliania huxleyi (strain CCMP1516)</name>
    <dbReference type="NCBI Taxonomy" id="280463"/>
    <lineage>
        <taxon>Eukaryota</taxon>
        <taxon>Haptista</taxon>
        <taxon>Haptophyta</taxon>
        <taxon>Prymnesiophyceae</taxon>
        <taxon>Isochrysidales</taxon>
        <taxon>Noelaerhabdaceae</taxon>
        <taxon>Emiliania</taxon>
    </lineage>
</organism>
<dbReference type="GO" id="GO:0035336">
    <property type="term" value="P:long-chain fatty-acyl-CoA metabolic process"/>
    <property type="evidence" value="ECO:0007669"/>
    <property type="project" value="TreeGrafter"/>
</dbReference>
<evidence type="ECO:0000259" key="6">
    <source>
        <dbReference type="Pfam" id="PF00501"/>
    </source>
</evidence>
<dbReference type="GO" id="GO:0005524">
    <property type="term" value="F:ATP binding"/>
    <property type="evidence" value="ECO:0007669"/>
    <property type="project" value="UniProtKB-KW"/>
</dbReference>
<keyword evidence="8" id="KW-1185">Reference proteome</keyword>
<dbReference type="InterPro" id="IPR045851">
    <property type="entry name" value="AMP-bd_C_sf"/>
</dbReference>
<evidence type="ECO:0000256" key="2">
    <source>
        <dbReference type="ARBA" id="ARBA00022598"/>
    </source>
</evidence>
<comment type="similarity">
    <text evidence="1">Belongs to the ATP-dependent AMP-binding enzyme family.</text>
</comment>
<dbReference type="InterPro" id="IPR000873">
    <property type="entry name" value="AMP-dep_synth/lig_dom"/>
</dbReference>
<evidence type="ECO:0000256" key="1">
    <source>
        <dbReference type="ARBA" id="ARBA00006432"/>
    </source>
</evidence>
<evidence type="ECO:0000256" key="4">
    <source>
        <dbReference type="ARBA" id="ARBA00022840"/>
    </source>
</evidence>
<keyword evidence="4" id="KW-0067">ATP-binding</keyword>
<dbReference type="GeneID" id="17266977"/>
<dbReference type="Proteomes" id="UP000013827">
    <property type="component" value="Unassembled WGS sequence"/>
</dbReference>
<dbReference type="InterPro" id="IPR020845">
    <property type="entry name" value="AMP-binding_CS"/>
</dbReference>
<evidence type="ECO:0000256" key="3">
    <source>
        <dbReference type="ARBA" id="ARBA00022741"/>
    </source>
</evidence>
<evidence type="ECO:0000256" key="5">
    <source>
        <dbReference type="ARBA" id="ARBA00024484"/>
    </source>
</evidence>
<dbReference type="OMA" id="HIFEFIF"/>
<reference evidence="8" key="1">
    <citation type="journal article" date="2013" name="Nature">
        <title>Pan genome of the phytoplankton Emiliania underpins its global distribution.</title>
        <authorList>
            <person name="Read B.A."/>
            <person name="Kegel J."/>
            <person name="Klute M.J."/>
            <person name="Kuo A."/>
            <person name="Lefebvre S.C."/>
            <person name="Maumus F."/>
            <person name="Mayer C."/>
            <person name="Miller J."/>
            <person name="Monier A."/>
            <person name="Salamov A."/>
            <person name="Young J."/>
            <person name="Aguilar M."/>
            <person name="Claverie J.M."/>
            <person name="Frickenhaus S."/>
            <person name="Gonzalez K."/>
            <person name="Herman E.K."/>
            <person name="Lin Y.C."/>
            <person name="Napier J."/>
            <person name="Ogata H."/>
            <person name="Sarno A.F."/>
            <person name="Shmutz J."/>
            <person name="Schroeder D."/>
            <person name="de Vargas C."/>
            <person name="Verret F."/>
            <person name="von Dassow P."/>
            <person name="Valentin K."/>
            <person name="Van de Peer Y."/>
            <person name="Wheeler G."/>
            <person name="Dacks J.B."/>
            <person name="Delwiche C.F."/>
            <person name="Dyhrman S.T."/>
            <person name="Glockner G."/>
            <person name="John U."/>
            <person name="Richards T."/>
            <person name="Worden A.Z."/>
            <person name="Zhang X."/>
            <person name="Grigoriev I.V."/>
            <person name="Allen A.E."/>
            <person name="Bidle K."/>
            <person name="Borodovsky M."/>
            <person name="Bowler C."/>
            <person name="Brownlee C."/>
            <person name="Cock J.M."/>
            <person name="Elias M."/>
            <person name="Gladyshev V.N."/>
            <person name="Groth M."/>
            <person name="Guda C."/>
            <person name="Hadaegh A."/>
            <person name="Iglesias-Rodriguez M.D."/>
            <person name="Jenkins J."/>
            <person name="Jones B.M."/>
            <person name="Lawson T."/>
            <person name="Leese F."/>
            <person name="Lindquist E."/>
            <person name="Lobanov A."/>
            <person name="Lomsadze A."/>
            <person name="Malik S.B."/>
            <person name="Marsh M.E."/>
            <person name="Mackinder L."/>
            <person name="Mock T."/>
            <person name="Mueller-Roeber B."/>
            <person name="Pagarete A."/>
            <person name="Parker M."/>
            <person name="Probert I."/>
            <person name="Quesneville H."/>
            <person name="Raines C."/>
            <person name="Rensing S.A."/>
            <person name="Riano-Pachon D.M."/>
            <person name="Richier S."/>
            <person name="Rokitta S."/>
            <person name="Shiraiwa Y."/>
            <person name="Soanes D.M."/>
            <person name="van der Giezen M."/>
            <person name="Wahlund T.M."/>
            <person name="Williams B."/>
            <person name="Wilson W."/>
            <person name="Wolfe G."/>
            <person name="Wurch L.L."/>
        </authorList>
    </citation>
    <scope>NUCLEOTIDE SEQUENCE</scope>
</reference>
<dbReference type="Pfam" id="PF00501">
    <property type="entry name" value="AMP-binding"/>
    <property type="match status" value="1"/>
</dbReference>
<dbReference type="KEGG" id="ehx:EMIHUDRAFT_74898"/>
<proteinExistence type="inferred from homology"/>
<dbReference type="InterPro" id="IPR042099">
    <property type="entry name" value="ANL_N_sf"/>
</dbReference>
<dbReference type="PANTHER" id="PTHR43272">
    <property type="entry name" value="LONG-CHAIN-FATTY-ACID--COA LIGASE"/>
    <property type="match status" value="1"/>
</dbReference>
<dbReference type="RefSeq" id="XP_005773860.1">
    <property type="nucleotide sequence ID" value="XM_005773803.1"/>
</dbReference>
<name>A0A0D3JD46_EMIH1</name>
<dbReference type="GO" id="GO:0004467">
    <property type="term" value="F:long-chain fatty acid-CoA ligase activity"/>
    <property type="evidence" value="ECO:0007669"/>
    <property type="project" value="UniProtKB-EC"/>
</dbReference>
<feature type="domain" description="AMP-dependent synthetase/ligase" evidence="6">
    <location>
        <begin position="63"/>
        <end position="490"/>
    </location>
</feature>
<accession>A0A0D3JD46</accession>
<dbReference type="PROSITE" id="PS00455">
    <property type="entry name" value="AMP_BINDING"/>
    <property type="match status" value="1"/>
</dbReference>
<dbReference type="GO" id="GO:0005886">
    <property type="term" value="C:plasma membrane"/>
    <property type="evidence" value="ECO:0007669"/>
    <property type="project" value="TreeGrafter"/>
</dbReference>
<dbReference type="GO" id="GO:0005811">
    <property type="term" value="C:lipid droplet"/>
    <property type="evidence" value="ECO:0007669"/>
    <property type="project" value="TreeGrafter"/>
</dbReference>
<evidence type="ECO:0000313" key="7">
    <source>
        <dbReference type="EnsemblProtists" id="EOD21431"/>
    </source>
</evidence>
<dbReference type="Gene3D" id="3.30.300.30">
    <property type="match status" value="1"/>
</dbReference>
<protein>
    <recommendedName>
        <fullName evidence="6">AMP-dependent synthetase/ligase domain-containing protein</fullName>
    </recommendedName>
</protein>
<keyword evidence="3" id="KW-0547">Nucleotide-binding</keyword>
<keyword evidence="2" id="KW-0436">Ligase</keyword>
<dbReference type="STRING" id="2903.R1EEK9"/>
<dbReference type="PaxDb" id="2903-EOD21431"/>
<dbReference type="AlphaFoldDB" id="A0A0D3JD46"/>
<dbReference type="GO" id="GO:0005783">
    <property type="term" value="C:endoplasmic reticulum"/>
    <property type="evidence" value="ECO:0007669"/>
    <property type="project" value="TreeGrafter"/>
</dbReference>
<dbReference type="eggNOG" id="KOG1180">
    <property type="taxonomic scope" value="Eukaryota"/>
</dbReference>